<evidence type="ECO:0000256" key="1">
    <source>
        <dbReference type="ARBA" id="ARBA00001286"/>
    </source>
</evidence>
<dbReference type="PROSITE" id="PS00374">
    <property type="entry name" value="MGMT"/>
    <property type="match status" value="1"/>
</dbReference>
<dbReference type="InterPro" id="IPR001497">
    <property type="entry name" value="MethylDNA_cys_MeTrfase_AS"/>
</dbReference>
<dbReference type="InterPro" id="IPR036631">
    <property type="entry name" value="MGMT_N_sf"/>
</dbReference>
<dbReference type="SUPFAM" id="SSF46767">
    <property type="entry name" value="Methylated DNA-protein cysteine methyltransferase, C-terminal domain"/>
    <property type="match status" value="1"/>
</dbReference>
<keyword evidence="5" id="KW-0489">Methyltransferase</keyword>
<dbReference type="Gene3D" id="3.30.160.70">
    <property type="entry name" value="Methylated DNA-protein cysteine methyltransferase domain"/>
    <property type="match status" value="1"/>
</dbReference>
<dbReference type="FunFam" id="1.10.10.10:FF:000214">
    <property type="entry name" value="Methylated-DNA--protein-cysteine methyltransferase"/>
    <property type="match status" value="1"/>
</dbReference>
<comment type="catalytic activity">
    <reaction evidence="12">
        <text>a 6-O-methyl-2'-deoxyguanosine in DNA + L-cysteinyl-[protein] = S-methyl-L-cysteinyl-[protein] + a 2'-deoxyguanosine in DNA</text>
        <dbReference type="Rhea" id="RHEA:24000"/>
        <dbReference type="Rhea" id="RHEA-COMP:10131"/>
        <dbReference type="Rhea" id="RHEA-COMP:10132"/>
        <dbReference type="Rhea" id="RHEA-COMP:11367"/>
        <dbReference type="Rhea" id="RHEA-COMP:11368"/>
        <dbReference type="ChEBI" id="CHEBI:29950"/>
        <dbReference type="ChEBI" id="CHEBI:82612"/>
        <dbReference type="ChEBI" id="CHEBI:85445"/>
        <dbReference type="ChEBI" id="CHEBI:85448"/>
        <dbReference type="EC" id="2.1.1.63"/>
    </reaction>
</comment>
<evidence type="ECO:0000256" key="10">
    <source>
        <dbReference type="ARBA" id="ARBA00031621"/>
    </source>
</evidence>
<dbReference type="PANTHER" id="PTHR10815">
    <property type="entry name" value="METHYLATED-DNA--PROTEIN-CYSTEINE METHYLTRANSFERASE"/>
    <property type="match status" value="1"/>
</dbReference>
<keyword evidence="6" id="KW-0808">Transferase</keyword>
<dbReference type="InterPro" id="IPR014048">
    <property type="entry name" value="MethylDNA_cys_MeTrfase_DNA-bd"/>
</dbReference>
<evidence type="ECO:0000256" key="5">
    <source>
        <dbReference type="ARBA" id="ARBA00022603"/>
    </source>
</evidence>
<accession>A0A9P6RS28</accession>
<dbReference type="SUPFAM" id="SSF53155">
    <property type="entry name" value="Methylated DNA-protein cysteine methyltransferase domain"/>
    <property type="match status" value="1"/>
</dbReference>
<evidence type="ECO:0000256" key="7">
    <source>
        <dbReference type="ARBA" id="ARBA00022763"/>
    </source>
</evidence>
<evidence type="ECO:0000256" key="6">
    <source>
        <dbReference type="ARBA" id="ARBA00022679"/>
    </source>
</evidence>
<protein>
    <recommendedName>
        <fullName evidence="4">Methylated-DNA--protein-cysteine methyltransferase</fullName>
        <ecNumber evidence="3">2.1.1.63</ecNumber>
    </recommendedName>
    <alternativeName>
        <fullName evidence="9">6-O-methylguanine-DNA methyltransferase</fullName>
    </alternativeName>
    <alternativeName>
        <fullName evidence="11">DNA repair MTase</fullName>
    </alternativeName>
    <alternativeName>
        <fullName evidence="10">O-6-methylguanine-DNA-alkyltransferase</fullName>
    </alternativeName>
</protein>
<evidence type="ECO:0000256" key="12">
    <source>
        <dbReference type="ARBA" id="ARBA00049348"/>
    </source>
</evidence>
<dbReference type="CDD" id="cd06445">
    <property type="entry name" value="ATase"/>
    <property type="match status" value="1"/>
</dbReference>
<sequence length="140" mass="14987">MTAIVTAEGALVRLGFAGETRAARRLLQGLDVTWQNAKTAFVQQQIEEYFLGGREQFDLPLAPLGTVFQLRVWQQLTTIPYGTTLSYGELARTLDRPTAARAVGAANGANQIAVIVPCHRVIGASGSLTGYAGGLDKKLI</sequence>
<name>A0A9P6RS28_9FUNG</name>
<dbReference type="NCBIfam" id="TIGR00589">
    <property type="entry name" value="ogt"/>
    <property type="match status" value="1"/>
</dbReference>
<evidence type="ECO:0000256" key="11">
    <source>
        <dbReference type="ARBA" id="ARBA00033095"/>
    </source>
</evidence>
<dbReference type="Gene3D" id="1.10.10.10">
    <property type="entry name" value="Winged helix-like DNA-binding domain superfamily/Winged helix DNA-binding domain"/>
    <property type="match status" value="1"/>
</dbReference>
<keyword evidence="8" id="KW-0234">DNA repair</keyword>
<evidence type="ECO:0000256" key="9">
    <source>
        <dbReference type="ARBA" id="ARBA00030795"/>
    </source>
</evidence>
<dbReference type="GO" id="GO:0032259">
    <property type="term" value="P:methylation"/>
    <property type="evidence" value="ECO:0007669"/>
    <property type="project" value="UniProtKB-KW"/>
</dbReference>
<evidence type="ECO:0000313" key="15">
    <source>
        <dbReference type="Proteomes" id="UP000823405"/>
    </source>
</evidence>
<dbReference type="OrthoDB" id="1907495at2759"/>
<evidence type="ECO:0000256" key="2">
    <source>
        <dbReference type="ARBA" id="ARBA00008711"/>
    </source>
</evidence>
<dbReference type="EMBL" id="JAAAIN010000001">
    <property type="protein sequence ID" value="KAG0323544.1"/>
    <property type="molecule type" value="Genomic_DNA"/>
</dbReference>
<dbReference type="AlphaFoldDB" id="A0A9P6RS28"/>
<dbReference type="EC" id="2.1.1.63" evidence="3"/>
<dbReference type="Proteomes" id="UP000823405">
    <property type="component" value="Unassembled WGS sequence"/>
</dbReference>
<keyword evidence="15" id="KW-1185">Reference proteome</keyword>
<evidence type="ECO:0000313" key="14">
    <source>
        <dbReference type="EMBL" id="KAG0323544.1"/>
    </source>
</evidence>
<dbReference type="GO" id="GO:0006281">
    <property type="term" value="P:DNA repair"/>
    <property type="evidence" value="ECO:0007669"/>
    <property type="project" value="UniProtKB-KW"/>
</dbReference>
<dbReference type="InterPro" id="IPR036217">
    <property type="entry name" value="MethylDNA_cys_MeTrfase_DNAb"/>
</dbReference>
<reference evidence="14" key="1">
    <citation type="journal article" date="2020" name="Fungal Divers.">
        <title>Resolving the Mortierellaceae phylogeny through synthesis of multi-gene phylogenetics and phylogenomics.</title>
        <authorList>
            <person name="Vandepol N."/>
            <person name="Liber J."/>
            <person name="Desiro A."/>
            <person name="Na H."/>
            <person name="Kennedy M."/>
            <person name="Barry K."/>
            <person name="Grigoriev I.V."/>
            <person name="Miller A.N."/>
            <person name="O'Donnell K."/>
            <person name="Stajich J.E."/>
            <person name="Bonito G."/>
        </authorList>
    </citation>
    <scope>NUCLEOTIDE SEQUENCE</scope>
    <source>
        <strain evidence="14">NVP60</strain>
    </source>
</reference>
<evidence type="ECO:0000259" key="13">
    <source>
        <dbReference type="Pfam" id="PF01035"/>
    </source>
</evidence>
<keyword evidence="7" id="KW-0227">DNA damage</keyword>
<proteinExistence type="inferred from homology"/>
<evidence type="ECO:0000256" key="8">
    <source>
        <dbReference type="ARBA" id="ARBA00023204"/>
    </source>
</evidence>
<dbReference type="Pfam" id="PF01035">
    <property type="entry name" value="DNA_binding_1"/>
    <property type="match status" value="1"/>
</dbReference>
<comment type="caution">
    <text evidence="14">The sequence shown here is derived from an EMBL/GenBank/DDBJ whole genome shotgun (WGS) entry which is preliminary data.</text>
</comment>
<evidence type="ECO:0000256" key="4">
    <source>
        <dbReference type="ARBA" id="ARBA00015377"/>
    </source>
</evidence>
<evidence type="ECO:0000256" key="3">
    <source>
        <dbReference type="ARBA" id="ARBA00011918"/>
    </source>
</evidence>
<organism evidence="14 15">
    <name type="scientific">Linnemannia gamsii</name>
    <dbReference type="NCBI Taxonomy" id="64522"/>
    <lineage>
        <taxon>Eukaryota</taxon>
        <taxon>Fungi</taxon>
        <taxon>Fungi incertae sedis</taxon>
        <taxon>Mucoromycota</taxon>
        <taxon>Mortierellomycotina</taxon>
        <taxon>Mortierellomycetes</taxon>
        <taxon>Mortierellales</taxon>
        <taxon>Mortierellaceae</taxon>
        <taxon>Linnemannia</taxon>
    </lineage>
</organism>
<comment type="catalytic activity">
    <reaction evidence="1">
        <text>a 4-O-methyl-thymidine in DNA + L-cysteinyl-[protein] = a thymidine in DNA + S-methyl-L-cysteinyl-[protein]</text>
        <dbReference type="Rhea" id="RHEA:53428"/>
        <dbReference type="Rhea" id="RHEA-COMP:10131"/>
        <dbReference type="Rhea" id="RHEA-COMP:10132"/>
        <dbReference type="Rhea" id="RHEA-COMP:13555"/>
        <dbReference type="Rhea" id="RHEA-COMP:13556"/>
        <dbReference type="ChEBI" id="CHEBI:29950"/>
        <dbReference type="ChEBI" id="CHEBI:82612"/>
        <dbReference type="ChEBI" id="CHEBI:137386"/>
        <dbReference type="ChEBI" id="CHEBI:137387"/>
        <dbReference type="EC" id="2.1.1.63"/>
    </reaction>
</comment>
<gene>
    <name evidence="14" type="ORF">BGZ97_000032</name>
</gene>
<dbReference type="PANTHER" id="PTHR10815:SF5">
    <property type="entry name" value="METHYLATED-DNA--PROTEIN-CYSTEINE METHYLTRANSFERASE"/>
    <property type="match status" value="1"/>
</dbReference>
<dbReference type="InterPro" id="IPR036388">
    <property type="entry name" value="WH-like_DNA-bd_sf"/>
</dbReference>
<dbReference type="GO" id="GO:0003908">
    <property type="term" value="F:methylated-DNA-[protein]-cysteine S-methyltransferase activity"/>
    <property type="evidence" value="ECO:0007669"/>
    <property type="project" value="UniProtKB-EC"/>
</dbReference>
<comment type="similarity">
    <text evidence="2">Belongs to the MGMT family.</text>
</comment>
<feature type="domain" description="Methylated-DNA-[protein]-cysteine S-methyltransferase DNA binding" evidence="13">
    <location>
        <begin position="68"/>
        <end position="138"/>
    </location>
</feature>